<dbReference type="Pfam" id="PF00440">
    <property type="entry name" value="TetR_N"/>
    <property type="match status" value="1"/>
</dbReference>
<evidence type="ECO:0000256" key="3">
    <source>
        <dbReference type="ARBA" id="ARBA00023163"/>
    </source>
</evidence>
<dbReference type="EMBL" id="FNIC01000013">
    <property type="protein sequence ID" value="SDO70442.1"/>
    <property type="molecule type" value="Genomic_DNA"/>
</dbReference>
<dbReference type="AlphaFoldDB" id="A0A1H0LQD8"/>
<dbReference type="PROSITE" id="PS50977">
    <property type="entry name" value="HTH_TETR_2"/>
    <property type="match status" value="1"/>
</dbReference>
<evidence type="ECO:0000259" key="5">
    <source>
        <dbReference type="PROSITE" id="PS50977"/>
    </source>
</evidence>
<dbReference type="Gene3D" id="1.10.357.10">
    <property type="entry name" value="Tetracycline Repressor, domain 2"/>
    <property type="match status" value="1"/>
</dbReference>
<accession>A0A1H0LQD8</accession>
<dbReference type="GO" id="GO:0000976">
    <property type="term" value="F:transcription cis-regulatory region binding"/>
    <property type="evidence" value="ECO:0007669"/>
    <property type="project" value="TreeGrafter"/>
</dbReference>
<keyword evidence="1" id="KW-0805">Transcription regulation</keyword>
<dbReference type="PANTHER" id="PTHR30055">
    <property type="entry name" value="HTH-TYPE TRANSCRIPTIONAL REGULATOR RUTR"/>
    <property type="match status" value="1"/>
</dbReference>
<dbReference type="Proteomes" id="UP000199004">
    <property type="component" value="Unassembled WGS sequence"/>
</dbReference>
<protein>
    <submittedName>
        <fullName evidence="6">Transcriptional regulator, TetR family</fullName>
    </submittedName>
</protein>
<proteinExistence type="predicted"/>
<dbReference type="PANTHER" id="PTHR30055:SF234">
    <property type="entry name" value="HTH-TYPE TRANSCRIPTIONAL REGULATOR BETI"/>
    <property type="match status" value="1"/>
</dbReference>
<gene>
    <name evidence="6" type="ORF">SAMN05192576_0287</name>
</gene>
<dbReference type="InterPro" id="IPR050109">
    <property type="entry name" value="HTH-type_TetR-like_transc_reg"/>
</dbReference>
<feature type="domain" description="HTH tetR-type" evidence="5">
    <location>
        <begin position="8"/>
        <end position="69"/>
    </location>
</feature>
<evidence type="ECO:0000256" key="2">
    <source>
        <dbReference type="ARBA" id="ARBA00023125"/>
    </source>
</evidence>
<dbReference type="InterPro" id="IPR009057">
    <property type="entry name" value="Homeodomain-like_sf"/>
</dbReference>
<name>A0A1H0LQD8_9ACTN</name>
<dbReference type="SUPFAM" id="SSF46689">
    <property type="entry name" value="Homeodomain-like"/>
    <property type="match status" value="1"/>
</dbReference>
<feature type="DNA-binding region" description="H-T-H motif" evidence="4">
    <location>
        <begin position="32"/>
        <end position="51"/>
    </location>
</feature>
<dbReference type="STRING" id="1005944.SAMN05192576_0287"/>
<dbReference type="RefSeq" id="WP_091027014.1">
    <property type="nucleotide sequence ID" value="NZ_BKAE01000021.1"/>
</dbReference>
<dbReference type="Pfam" id="PF17939">
    <property type="entry name" value="TetR_C_30"/>
    <property type="match status" value="1"/>
</dbReference>
<organism evidence="6 7">
    <name type="scientific">Nocardioides szechwanensis</name>
    <dbReference type="NCBI Taxonomy" id="1005944"/>
    <lineage>
        <taxon>Bacteria</taxon>
        <taxon>Bacillati</taxon>
        <taxon>Actinomycetota</taxon>
        <taxon>Actinomycetes</taxon>
        <taxon>Propionibacteriales</taxon>
        <taxon>Nocardioidaceae</taxon>
        <taxon>Nocardioides</taxon>
    </lineage>
</organism>
<dbReference type="InterPro" id="IPR001647">
    <property type="entry name" value="HTH_TetR"/>
</dbReference>
<reference evidence="6 7" key="1">
    <citation type="submission" date="2016-10" db="EMBL/GenBank/DDBJ databases">
        <authorList>
            <person name="de Groot N.N."/>
        </authorList>
    </citation>
    <scope>NUCLEOTIDE SEQUENCE [LARGE SCALE GENOMIC DNA]</scope>
    <source>
        <strain evidence="6 7">CGMCC 1.11147</strain>
    </source>
</reference>
<dbReference type="OrthoDB" id="4726108at2"/>
<evidence type="ECO:0000256" key="1">
    <source>
        <dbReference type="ARBA" id="ARBA00023015"/>
    </source>
</evidence>
<evidence type="ECO:0000313" key="6">
    <source>
        <dbReference type="EMBL" id="SDO70442.1"/>
    </source>
</evidence>
<sequence>MPGSAGGEETRQRLVDAAARAFAENGVQTASLLEVTRQAGQRNRGAVHYHFGTREGLLAAVLEEQVEFLAQRERELLAAARGRPGDLASAVEAFVRPSVELADQGWKGRCYLMILCELVEDDPDATHPDVRDALERSGGYEAFELFEERMPAMPDHLRAERMSLATSFILRASADRARAAERDAPSRPQLPAEEFITNLVSMAVGMVSAPVPGAETTSASG</sequence>
<dbReference type="InterPro" id="IPR041586">
    <property type="entry name" value="PsrA_TetR_C"/>
</dbReference>
<dbReference type="GO" id="GO:0003700">
    <property type="term" value="F:DNA-binding transcription factor activity"/>
    <property type="evidence" value="ECO:0007669"/>
    <property type="project" value="TreeGrafter"/>
</dbReference>
<evidence type="ECO:0000313" key="7">
    <source>
        <dbReference type="Proteomes" id="UP000199004"/>
    </source>
</evidence>
<keyword evidence="3" id="KW-0804">Transcription</keyword>
<evidence type="ECO:0000256" key="4">
    <source>
        <dbReference type="PROSITE-ProRule" id="PRU00335"/>
    </source>
</evidence>
<keyword evidence="2 4" id="KW-0238">DNA-binding</keyword>
<keyword evidence="7" id="KW-1185">Reference proteome</keyword>